<reference evidence="1" key="1">
    <citation type="submission" date="2021-05" db="EMBL/GenBank/DDBJ databases">
        <authorList>
            <person name="Pan Q."/>
            <person name="Jouanno E."/>
            <person name="Zahm M."/>
            <person name="Klopp C."/>
            <person name="Cabau C."/>
            <person name="Louis A."/>
            <person name="Berthelot C."/>
            <person name="Parey E."/>
            <person name="Roest Crollius H."/>
            <person name="Montfort J."/>
            <person name="Robinson-Rechavi M."/>
            <person name="Bouchez O."/>
            <person name="Lampietro C."/>
            <person name="Lopez Roques C."/>
            <person name="Donnadieu C."/>
            <person name="Postlethwait J."/>
            <person name="Bobe J."/>
            <person name="Dillon D."/>
            <person name="Chandos A."/>
            <person name="von Hippel F."/>
            <person name="Guiguen Y."/>
        </authorList>
    </citation>
    <scope>NUCLEOTIDE SEQUENCE</scope>
    <source>
        <strain evidence="1">YG-Jan2019</strain>
    </source>
</reference>
<protein>
    <submittedName>
        <fullName evidence="1">Uncharacterized protein</fullName>
    </submittedName>
</protein>
<comment type="caution">
    <text evidence="1">The sequence shown here is derived from an EMBL/GenBank/DDBJ whole genome shotgun (WGS) entry which is preliminary data.</text>
</comment>
<evidence type="ECO:0000313" key="2">
    <source>
        <dbReference type="Proteomes" id="UP001157502"/>
    </source>
</evidence>
<gene>
    <name evidence="1" type="ORF">DPEC_G00221720</name>
</gene>
<name>A0ACC2G3X5_DALPE</name>
<proteinExistence type="predicted"/>
<keyword evidence="2" id="KW-1185">Reference proteome</keyword>
<dbReference type="Proteomes" id="UP001157502">
    <property type="component" value="Chromosome 18"/>
</dbReference>
<accession>A0ACC2G3X5</accession>
<sequence>MLSARLFYGKRDTVVVPVNPAISDDDDDSSEEEGNDVADPNFLPPTTWTLMDLLPKGSACGMQWRCL</sequence>
<evidence type="ECO:0000313" key="1">
    <source>
        <dbReference type="EMBL" id="KAJ7998344.1"/>
    </source>
</evidence>
<dbReference type="EMBL" id="CM055745">
    <property type="protein sequence ID" value="KAJ7998344.1"/>
    <property type="molecule type" value="Genomic_DNA"/>
</dbReference>
<organism evidence="1 2">
    <name type="scientific">Dallia pectoralis</name>
    <name type="common">Alaska blackfish</name>
    <dbReference type="NCBI Taxonomy" id="75939"/>
    <lineage>
        <taxon>Eukaryota</taxon>
        <taxon>Metazoa</taxon>
        <taxon>Chordata</taxon>
        <taxon>Craniata</taxon>
        <taxon>Vertebrata</taxon>
        <taxon>Euteleostomi</taxon>
        <taxon>Actinopterygii</taxon>
        <taxon>Neopterygii</taxon>
        <taxon>Teleostei</taxon>
        <taxon>Protacanthopterygii</taxon>
        <taxon>Esociformes</taxon>
        <taxon>Umbridae</taxon>
        <taxon>Dallia</taxon>
    </lineage>
</organism>